<evidence type="ECO:0000313" key="2">
    <source>
        <dbReference type="Proteomes" id="UP000292082"/>
    </source>
</evidence>
<sequence length="161" mass="17872">MGAWRPHSAYAVLVARAWSIHPAWYDKFPIPRAASRTSSERSATAVNGTHVYVANCGDSAVSSTYVRGKHLAGDAQHSLQGSPLFNICFSRAPSRCDLQKQRTYAITCVPLDTRRTIQRAVAQCLPDAPMGTARTNSEPYVWLEFVDENISLHPWTELIVQ</sequence>
<proteinExistence type="predicted"/>
<dbReference type="EMBL" id="ML145208">
    <property type="protein sequence ID" value="TBU53664.1"/>
    <property type="molecule type" value="Genomic_DNA"/>
</dbReference>
<protein>
    <submittedName>
        <fullName evidence="1">Uncharacterized protein</fullName>
    </submittedName>
</protein>
<name>A0A4V2K5J2_9APHY</name>
<dbReference type="AlphaFoldDB" id="A0A4V2K5J2"/>
<evidence type="ECO:0000313" key="1">
    <source>
        <dbReference type="EMBL" id="TBU53664.1"/>
    </source>
</evidence>
<reference evidence="1 2" key="1">
    <citation type="submission" date="2019-01" db="EMBL/GenBank/DDBJ databases">
        <title>Draft genome sequences of three monokaryotic isolates of the white-rot basidiomycete fungus Dichomitus squalens.</title>
        <authorList>
            <consortium name="DOE Joint Genome Institute"/>
            <person name="Lopez S.C."/>
            <person name="Andreopoulos B."/>
            <person name="Pangilinan J."/>
            <person name="Lipzen A."/>
            <person name="Riley R."/>
            <person name="Ahrendt S."/>
            <person name="Ng V."/>
            <person name="Barry K."/>
            <person name="Daum C."/>
            <person name="Grigoriev I.V."/>
            <person name="Hilden K.S."/>
            <person name="Makela M.R."/>
            <person name="de Vries R.P."/>
        </authorList>
    </citation>
    <scope>NUCLEOTIDE SEQUENCE [LARGE SCALE GENOMIC DNA]</scope>
    <source>
        <strain evidence="1 2">CBS 464.89</strain>
    </source>
</reference>
<gene>
    <name evidence="1" type="ORF">BD310DRAFT_829607</name>
</gene>
<accession>A0A4V2K5J2</accession>
<keyword evidence="2" id="KW-1185">Reference proteome</keyword>
<dbReference type="Proteomes" id="UP000292082">
    <property type="component" value="Unassembled WGS sequence"/>
</dbReference>
<organism evidence="1 2">
    <name type="scientific">Dichomitus squalens</name>
    <dbReference type="NCBI Taxonomy" id="114155"/>
    <lineage>
        <taxon>Eukaryota</taxon>
        <taxon>Fungi</taxon>
        <taxon>Dikarya</taxon>
        <taxon>Basidiomycota</taxon>
        <taxon>Agaricomycotina</taxon>
        <taxon>Agaricomycetes</taxon>
        <taxon>Polyporales</taxon>
        <taxon>Polyporaceae</taxon>
        <taxon>Dichomitus</taxon>
    </lineage>
</organism>